<dbReference type="PROSITE" id="PS51684">
    <property type="entry name" value="SAM_MT_TRM5_TYW2"/>
    <property type="match status" value="1"/>
</dbReference>
<dbReference type="EMBL" id="JAVRJZ010000021">
    <property type="protein sequence ID" value="KAK2704767.1"/>
    <property type="molecule type" value="Genomic_DNA"/>
</dbReference>
<dbReference type="EMBL" id="JAVRJZ010000021">
    <property type="protein sequence ID" value="KAK2704765.1"/>
    <property type="molecule type" value="Genomic_DNA"/>
</dbReference>
<dbReference type="EC" id="2.1.1.228" evidence="11"/>
<evidence type="ECO:0000313" key="13">
    <source>
        <dbReference type="EMBL" id="KAK2704765.1"/>
    </source>
</evidence>
<dbReference type="InterPro" id="IPR025792">
    <property type="entry name" value="tRNA_Gua_MeTrfase_euk"/>
</dbReference>
<protein>
    <recommendedName>
        <fullName evidence="11">tRNA (guanine(37)-N1)-methyltransferase</fullName>
        <ecNumber evidence="11">2.1.1.228</ecNumber>
    </recommendedName>
    <alternativeName>
        <fullName evidence="11">M1G-methyltransferase</fullName>
    </alternativeName>
    <alternativeName>
        <fullName evidence="11">tRNA [GM37] methyltransferase</fullName>
    </alternativeName>
    <alternativeName>
        <fullName evidence="11">tRNA methyltransferase 5 homolog</fullName>
    </alternativeName>
</protein>
<keyword evidence="5 11" id="KW-0949">S-adenosyl-L-methionine</keyword>
<comment type="function">
    <text evidence="11">Specifically methylates the N1 position of guanosine-37 in various cytoplasmic and mitochondrial tRNAs. Methylation is not dependent on the nature of the nucleoside 5' of the target nucleoside. This is the first step in the biosynthesis of wybutosine (yW), a modified base adjacent to the anticodon of tRNAs and required for accurate decoding.</text>
</comment>
<evidence type="ECO:0000256" key="5">
    <source>
        <dbReference type="ARBA" id="ARBA00022691"/>
    </source>
</evidence>
<dbReference type="PANTHER" id="PTHR23245">
    <property type="entry name" value="TRNA METHYLTRANSFERASE"/>
    <property type="match status" value="1"/>
</dbReference>
<feature type="binding site" evidence="11">
    <location>
        <begin position="283"/>
        <end position="284"/>
    </location>
    <ligand>
        <name>S-adenosyl-L-methionine</name>
        <dbReference type="ChEBI" id="CHEBI:59789"/>
    </ligand>
</feature>
<dbReference type="HAMAP" id="MF_03152">
    <property type="entry name" value="TRM5"/>
    <property type="match status" value="1"/>
</dbReference>
<evidence type="ECO:0000256" key="8">
    <source>
        <dbReference type="ARBA" id="ARBA00023242"/>
    </source>
</evidence>
<dbReference type="GO" id="GO:0070901">
    <property type="term" value="P:mitochondrial tRNA methylation"/>
    <property type="evidence" value="ECO:0007669"/>
    <property type="project" value="TreeGrafter"/>
</dbReference>
<dbReference type="GO" id="GO:0005634">
    <property type="term" value="C:nucleus"/>
    <property type="evidence" value="ECO:0007669"/>
    <property type="project" value="UniProtKB-SubCell"/>
</dbReference>
<evidence type="ECO:0000256" key="3">
    <source>
        <dbReference type="ARBA" id="ARBA00022603"/>
    </source>
</evidence>
<dbReference type="InterPro" id="IPR029063">
    <property type="entry name" value="SAM-dependent_MTases_sf"/>
</dbReference>
<evidence type="ECO:0000256" key="7">
    <source>
        <dbReference type="ARBA" id="ARBA00023128"/>
    </source>
</evidence>
<dbReference type="Proteomes" id="UP001187531">
    <property type="component" value="Unassembled WGS sequence"/>
</dbReference>
<evidence type="ECO:0000256" key="9">
    <source>
        <dbReference type="ARBA" id="ARBA00045951"/>
    </source>
</evidence>
<comment type="subunit">
    <text evidence="11">Monomer.</text>
</comment>
<dbReference type="Gene3D" id="3.40.50.150">
    <property type="entry name" value="Vaccinia Virus protein VP39"/>
    <property type="match status" value="1"/>
</dbReference>
<proteinExistence type="inferred from homology"/>
<dbReference type="PANTHER" id="PTHR23245:SF36">
    <property type="entry name" value="TRNA (GUANINE(37)-N1)-METHYLTRANSFERASE"/>
    <property type="match status" value="1"/>
</dbReference>
<comment type="subcellular location">
    <subcellularLocation>
        <location evidence="11">Mitochondrion matrix</location>
    </subcellularLocation>
    <subcellularLocation>
        <location evidence="11">Nucleus</location>
    </subcellularLocation>
    <subcellularLocation>
        <location evidence="11">Cytoplasm</location>
    </subcellularLocation>
    <text evidence="11">Predominantly in the mitochondria and in the nucleus.</text>
</comment>
<keyword evidence="8 11" id="KW-0539">Nucleus</keyword>
<dbReference type="InterPro" id="IPR030382">
    <property type="entry name" value="MeTrfase_TRM5/TYW2"/>
</dbReference>
<dbReference type="InterPro" id="IPR056743">
    <property type="entry name" value="TRM5-TYW2-like_MTfase"/>
</dbReference>
<dbReference type="Pfam" id="PF02475">
    <property type="entry name" value="TRM5-TYW2_MTfase"/>
    <property type="match status" value="1"/>
</dbReference>
<gene>
    <name evidence="13" type="ORF">QYM36_016977</name>
</gene>
<feature type="binding site" evidence="11">
    <location>
        <begin position="311"/>
        <end position="312"/>
    </location>
    <ligand>
        <name>S-adenosyl-L-methionine</name>
        <dbReference type="ChEBI" id="CHEBI:59789"/>
    </ligand>
</feature>
<evidence type="ECO:0000313" key="14">
    <source>
        <dbReference type="Proteomes" id="UP001187531"/>
    </source>
</evidence>
<feature type="binding site" evidence="11">
    <location>
        <position position="244"/>
    </location>
    <ligand>
        <name>S-adenosyl-L-methionine</name>
        <dbReference type="ChEBI" id="CHEBI:59789"/>
    </ligand>
</feature>
<evidence type="ECO:0000256" key="11">
    <source>
        <dbReference type="HAMAP-Rule" id="MF_03152"/>
    </source>
</evidence>
<sequence>MSFFRCFFISNTWTFAKRNYRTMKIDPLLLPPANVRGMQVLNREAFSKKILVPYVQLPVGEDMNRAIKALKGYILKLPRLEPVFNTESNKKGVFLNPSKFSDFSSLIEEDRKILEHSCITEDNFGVKELYIGYEHFKLDDILNVILGGDEGCKSYTRVGHIIHLNLKDHLLEYRNLIGQVILDKIKGIRCVVNKINTIDNTYRNFQMEIIAGENDMVTTVSENKCCFTFDFSKVYWNSRLSTEHERLVQKFEPKSVIYDVCAGVGPFSIPAAKLKNCEVIANDLNPESVKWLSENVVKNKVSQKIKINNLDGSVFLRTVFKEEFLKKSETVSFKSHIVMNLPAMAVEFLPTFQGIFAGATIKDDIEMPIVHVYTFVKGDSDYLCQAVKLVEAKLGTTLDGNLLESFSVRNVAPNKEMIRVSFRLPRSIIYDYESSVEPSEKKIKV</sequence>
<dbReference type="Pfam" id="PF25133">
    <property type="entry name" value="TYW2_N_2"/>
    <property type="match status" value="1"/>
</dbReference>
<dbReference type="GO" id="GO:0052906">
    <property type="term" value="F:tRNA (guanine(37)-N1)-methyltransferase activity"/>
    <property type="evidence" value="ECO:0007669"/>
    <property type="project" value="UniProtKB-UniRule"/>
</dbReference>
<comment type="catalytic activity">
    <reaction evidence="10 11">
        <text>guanosine(37) in tRNA + S-adenosyl-L-methionine = N(1)-methylguanosine(37) in tRNA + S-adenosyl-L-homocysteine + H(+)</text>
        <dbReference type="Rhea" id="RHEA:36899"/>
        <dbReference type="Rhea" id="RHEA-COMP:10145"/>
        <dbReference type="Rhea" id="RHEA-COMP:10147"/>
        <dbReference type="ChEBI" id="CHEBI:15378"/>
        <dbReference type="ChEBI" id="CHEBI:57856"/>
        <dbReference type="ChEBI" id="CHEBI:59789"/>
        <dbReference type="ChEBI" id="CHEBI:73542"/>
        <dbReference type="ChEBI" id="CHEBI:74269"/>
        <dbReference type="EC" id="2.1.1.228"/>
    </reaction>
</comment>
<dbReference type="GO" id="GO:0002939">
    <property type="term" value="P:tRNA N1-guanine methylation"/>
    <property type="evidence" value="ECO:0007669"/>
    <property type="project" value="TreeGrafter"/>
</dbReference>
<comment type="caution">
    <text evidence="13">The sequence shown here is derived from an EMBL/GenBank/DDBJ whole genome shotgun (WGS) entry which is preliminary data.</text>
</comment>
<comment type="similarity">
    <text evidence="1">Belongs to the class I-like SAM-binding methyltransferase superfamily. TRM5/TYW2 family.</text>
</comment>
<comment type="similarity">
    <text evidence="11">Belongs to the TRM5 / TYW2 family.</text>
</comment>
<organism evidence="13 14">
    <name type="scientific">Artemia franciscana</name>
    <name type="common">Brine shrimp</name>
    <name type="synonym">Artemia sanfranciscana</name>
    <dbReference type="NCBI Taxonomy" id="6661"/>
    <lineage>
        <taxon>Eukaryota</taxon>
        <taxon>Metazoa</taxon>
        <taxon>Ecdysozoa</taxon>
        <taxon>Arthropoda</taxon>
        <taxon>Crustacea</taxon>
        <taxon>Branchiopoda</taxon>
        <taxon>Anostraca</taxon>
        <taxon>Artemiidae</taxon>
        <taxon>Artemia</taxon>
    </lineage>
</organism>
<keyword evidence="2 11" id="KW-0963">Cytoplasm</keyword>
<evidence type="ECO:0000256" key="10">
    <source>
        <dbReference type="ARBA" id="ARBA00047783"/>
    </source>
</evidence>
<evidence type="ECO:0000256" key="4">
    <source>
        <dbReference type="ARBA" id="ARBA00022679"/>
    </source>
</evidence>
<name>A0AA88H9C2_ARTSF</name>
<dbReference type="Gene3D" id="3.30.300.110">
    <property type="entry name" value="Met-10+ protein-like domains"/>
    <property type="match status" value="1"/>
</dbReference>
<keyword evidence="4 11" id="KW-0808">Transferase</keyword>
<keyword evidence="14" id="KW-1185">Reference proteome</keyword>
<accession>A0AA88H9C2</accession>
<keyword evidence="6 11" id="KW-0819">tRNA processing</keyword>
<dbReference type="CDD" id="cd02440">
    <property type="entry name" value="AdoMet_MTases"/>
    <property type="match status" value="1"/>
</dbReference>
<feature type="binding site" evidence="11">
    <location>
        <position position="340"/>
    </location>
    <ligand>
        <name>S-adenosyl-L-methionine</name>
        <dbReference type="ChEBI" id="CHEBI:59789"/>
    </ligand>
</feature>
<dbReference type="EMBL" id="JAVRJZ010000021">
    <property type="protein sequence ID" value="KAK2704764.1"/>
    <property type="molecule type" value="Genomic_DNA"/>
</dbReference>
<evidence type="ECO:0000256" key="1">
    <source>
        <dbReference type="ARBA" id="ARBA00009775"/>
    </source>
</evidence>
<reference evidence="13" key="1">
    <citation type="submission" date="2023-07" db="EMBL/GenBank/DDBJ databases">
        <title>Chromosome-level genome assembly of Artemia franciscana.</title>
        <authorList>
            <person name="Jo E."/>
        </authorList>
    </citation>
    <scope>NUCLEOTIDE SEQUENCE</scope>
    <source>
        <tissue evidence="13">Whole body</tissue>
    </source>
</reference>
<comment type="function">
    <text evidence="9">Involved in mitochondrial tRNA methylation. Specifically methylates the N1 position of guanosine-37 in various tRNAs. Methylation is not dependent on the nature of the nucleoside 5' of the target nucleoside. This is the first step in the biosynthesis of wybutosine (yW), a modified base adjacent to the anticodon of tRNAs and required for accurate decoding.</text>
</comment>
<dbReference type="AlphaFoldDB" id="A0AA88H9C2"/>
<dbReference type="SUPFAM" id="SSF53335">
    <property type="entry name" value="S-adenosyl-L-methionine-dependent methyltransferases"/>
    <property type="match status" value="1"/>
</dbReference>
<evidence type="ECO:0000256" key="2">
    <source>
        <dbReference type="ARBA" id="ARBA00022490"/>
    </source>
</evidence>
<evidence type="ECO:0000256" key="6">
    <source>
        <dbReference type="ARBA" id="ARBA00022694"/>
    </source>
</evidence>
<feature type="domain" description="SAM-dependent methyltransferase TRM5/TYW2-type" evidence="12">
    <location>
        <begin position="155"/>
        <end position="426"/>
    </location>
</feature>
<dbReference type="InterPro" id="IPR056744">
    <property type="entry name" value="TRM5/TYW2-like_N"/>
</dbReference>
<dbReference type="FunFam" id="3.30.300.110:FF:000001">
    <property type="entry name" value="tRNA (guanine(37)-N1)-methyltransferase"/>
    <property type="match status" value="1"/>
</dbReference>
<keyword evidence="7 11" id="KW-0496">Mitochondrion</keyword>
<evidence type="ECO:0000259" key="12">
    <source>
        <dbReference type="PROSITE" id="PS51684"/>
    </source>
</evidence>
<dbReference type="GO" id="GO:0005759">
    <property type="term" value="C:mitochondrial matrix"/>
    <property type="evidence" value="ECO:0007669"/>
    <property type="project" value="UniProtKB-SubCell"/>
</dbReference>
<keyword evidence="3 11" id="KW-0489">Methyltransferase</keyword>